<gene>
    <name evidence="1" type="ORF">PMEA_00021079</name>
</gene>
<dbReference type="EMBL" id="CALNXJ010000039">
    <property type="protein sequence ID" value="CAH3144526.1"/>
    <property type="molecule type" value="Genomic_DNA"/>
</dbReference>
<dbReference type="Proteomes" id="UP001159428">
    <property type="component" value="Unassembled WGS sequence"/>
</dbReference>
<reference evidence="1 2" key="1">
    <citation type="submission" date="2022-05" db="EMBL/GenBank/DDBJ databases">
        <authorList>
            <consortium name="Genoscope - CEA"/>
            <person name="William W."/>
        </authorList>
    </citation>
    <scope>NUCLEOTIDE SEQUENCE [LARGE SCALE GENOMIC DNA]</scope>
</reference>
<proteinExistence type="predicted"/>
<comment type="caution">
    <text evidence="1">The sequence shown here is derived from an EMBL/GenBank/DDBJ whole genome shotgun (WGS) entry which is preliminary data.</text>
</comment>
<dbReference type="AlphaFoldDB" id="A0AAU9XDM7"/>
<organism evidence="1 2">
    <name type="scientific">Pocillopora meandrina</name>
    <dbReference type="NCBI Taxonomy" id="46732"/>
    <lineage>
        <taxon>Eukaryota</taxon>
        <taxon>Metazoa</taxon>
        <taxon>Cnidaria</taxon>
        <taxon>Anthozoa</taxon>
        <taxon>Hexacorallia</taxon>
        <taxon>Scleractinia</taxon>
        <taxon>Astrocoeniina</taxon>
        <taxon>Pocilloporidae</taxon>
        <taxon>Pocillopora</taxon>
    </lineage>
</organism>
<protein>
    <submittedName>
        <fullName evidence="1">Uncharacterized protein</fullName>
    </submittedName>
</protein>
<sequence length="131" mass="14606">MKHYGMSETMSCNALAGEQGLSCSSVTQLPMLKRIHRRFIEGKVKDAPIEVSAGVGGRRKRTISDISQGENAGHGKTSVPQRASFQIPCKFVPQRLSVVDMLKLGKLITDTTTSFEIFNFDMSVIWNWWIS</sequence>
<keyword evidence="2" id="KW-1185">Reference proteome</keyword>
<accession>A0AAU9XDM7</accession>
<name>A0AAU9XDM7_9CNID</name>
<evidence type="ECO:0000313" key="2">
    <source>
        <dbReference type="Proteomes" id="UP001159428"/>
    </source>
</evidence>
<evidence type="ECO:0000313" key="1">
    <source>
        <dbReference type="EMBL" id="CAH3144526.1"/>
    </source>
</evidence>